<comment type="similarity">
    <text evidence="1">Belongs to the peptidase S9A family.</text>
</comment>
<keyword evidence="3" id="KW-0378">Hydrolase</keyword>
<feature type="domain" description="Peptidase S9A N-terminal" evidence="6">
    <location>
        <begin position="22"/>
        <end position="432"/>
    </location>
</feature>
<dbReference type="EMBL" id="UINC01020668">
    <property type="protein sequence ID" value="SVA86569.1"/>
    <property type="molecule type" value="Genomic_DNA"/>
</dbReference>
<dbReference type="AlphaFoldDB" id="A0A381ZBI9"/>
<protein>
    <recommendedName>
        <fullName evidence="8">Oligopeptidase B</fullName>
    </recommendedName>
</protein>
<organism evidence="7">
    <name type="scientific">marine metagenome</name>
    <dbReference type="NCBI Taxonomy" id="408172"/>
    <lineage>
        <taxon>unclassified sequences</taxon>
        <taxon>metagenomes</taxon>
        <taxon>ecological metagenomes</taxon>
    </lineage>
</organism>
<dbReference type="InterPro" id="IPR002470">
    <property type="entry name" value="Peptidase_S9A"/>
</dbReference>
<keyword evidence="2" id="KW-0645">Protease</keyword>
<dbReference type="Gene3D" id="2.130.10.120">
    <property type="entry name" value="Prolyl oligopeptidase, N-terminal domain"/>
    <property type="match status" value="1"/>
</dbReference>
<dbReference type="PRINTS" id="PR00862">
    <property type="entry name" value="PROLIGOPTASE"/>
</dbReference>
<evidence type="ECO:0000259" key="5">
    <source>
        <dbReference type="Pfam" id="PF00326"/>
    </source>
</evidence>
<evidence type="ECO:0000256" key="3">
    <source>
        <dbReference type="ARBA" id="ARBA00022801"/>
    </source>
</evidence>
<dbReference type="GO" id="GO:0004252">
    <property type="term" value="F:serine-type endopeptidase activity"/>
    <property type="evidence" value="ECO:0007669"/>
    <property type="project" value="InterPro"/>
</dbReference>
<dbReference type="Pfam" id="PF00326">
    <property type="entry name" value="Peptidase_S9"/>
    <property type="match status" value="1"/>
</dbReference>
<evidence type="ECO:0000259" key="6">
    <source>
        <dbReference type="Pfam" id="PF02897"/>
    </source>
</evidence>
<accession>A0A381ZBI9</accession>
<dbReference type="PROSITE" id="PS00708">
    <property type="entry name" value="PRO_ENDOPEP_SER"/>
    <property type="match status" value="1"/>
</dbReference>
<evidence type="ECO:0000256" key="4">
    <source>
        <dbReference type="ARBA" id="ARBA00022825"/>
    </source>
</evidence>
<dbReference type="Gene3D" id="3.40.50.1820">
    <property type="entry name" value="alpha/beta hydrolase"/>
    <property type="match status" value="1"/>
</dbReference>
<dbReference type="InterPro" id="IPR002471">
    <property type="entry name" value="Pept_S9_AS"/>
</dbReference>
<evidence type="ECO:0000256" key="2">
    <source>
        <dbReference type="ARBA" id="ARBA00022670"/>
    </source>
</evidence>
<feature type="non-terminal residue" evidence="7">
    <location>
        <position position="1"/>
    </location>
</feature>
<dbReference type="InterPro" id="IPR029058">
    <property type="entry name" value="AB_hydrolase_fold"/>
</dbReference>
<dbReference type="InterPro" id="IPR001375">
    <property type="entry name" value="Peptidase_S9_cat"/>
</dbReference>
<reference evidence="7" key="1">
    <citation type="submission" date="2018-05" db="EMBL/GenBank/DDBJ databases">
        <authorList>
            <person name="Lanie J.A."/>
            <person name="Ng W.-L."/>
            <person name="Kazmierczak K.M."/>
            <person name="Andrzejewski T.M."/>
            <person name="Davidsen T.M."/>
            <person name="Wayne K.J."/>
            <person name="Tettelin H."/>
            <person name="Glass J.I."/>
            <person name="Rusch D."/>
            <person name="Podicherti R."/>
            <person name="Tsui H.-C.T."/>
            <person name="Winkler M.E."/>
        </authorList>
    </citation>
    <scope>NUCLEOTIDE SEQUENCE</scope>
</reference>
<evidence type="ECO:0000313" key="7">
    <source>
        <dbReference type="EMBL" id="SVA86569.1"/>
    </source>
</evidence>
<dbReference type="SUPFAM" id="SSF50993">
    <property type="entry name" value="Peptidase/esterase 'gauge' domain"/>
    <property type="match status" value="1"/>
</dbReference>
<feature type="domain" description="Peptidase S9 prolyl oligopeptidase catalytic" evidence="5">
    <location>
        <begin position="491"/>
        <end position="702"/>
    </location>
</feature>
<dbReference type="GO" id="GO:0006508">
    <property type="term" value="P:proteolysis"/>
    <property type="evidence" value="ECO:0007669"/>
    <property type="project" value="UniProtKB-KW"/>
</dbReference>
<dbReference type="PANTHER" id="PTHR11757">
    <property type="entry name" value="PROTEASE FAMILY S9A OLIGOPEPTIDASE"/>
    <property type="match status" value="1"/>
</dbReference>
<dbReference type="InterPro" id="IPR051543">
    <property type="entry name" value="Serine_Peptidase_S9A"/>
</dbReference>
<dbReference type="Pfam" id="PF02897">
    <property type="entry name" value="Peptidase_S9_N"/>
    <property type="match status" value="1"/>
</dbReference>
<gene>
    <name evidence="7" type="ORF">METZ01_LOCUS139423</name>
</gene>
<evidence type="ECO:0008006" key="8">
    <source>
        <dbReference type="Google" id="ProtNLM"/>
    </source>
</evidence>
<proteinExistence type="inferred from homology"/>
<sequence>VKNLLFIGVILMNSCNQPLLPPDTEKKPYEMTFHGDTRVDNYYWMRLSDEQKSAKHYDEKTTQVVDYINRENEYTQVSLSHTKTFQNKLFKEIVGRIKKDDNSVPYFENGYYYYSRYEKNKEYAIHCRKKDSLDAKEEILIDENKLAEGYDYFSLSGMKISPDNNWLAYGIDTLSRRFYKIHFKNLKTRKVLDKTIPNTTGGVAWANDNKTVFYTSKNKVTLLSEKIYCHKVGSSPENDIMVYKEDDETFYIGVYRSKSGKYIIIWNSSTLVSDYHILDADDPDGDFVNFTHRGVKHEYSIDHFKDKFYIVSNLDSENNRLMETQENATDISNWKEVISHRKDVHLLGIEIFEDHLVLNERKDGLSGLRVMNQSTGDDYYIDFGEKAYTAWISVNMEFNTNILRYGYSSLVTPYSTYDYNMDTGEKILMKQQEVVGGYNQDAYYSERIYAEARDGKLIPISMVYRKDLRSNFPQNLLLYAYGSYGATNDPYFSSTRLSLLDRGFIFAIAHVRGSQIYGRQSYDDGKLLNKKNTFYDFIDAGKYLIKQNYTDSEHLFCEGGSAGGLLIGAVVNMEPNLWKGAIAGVAFVDVVTTMLDQTIPLTSNEWDEWGDPRAKEYYDYMLSYSPYDQIMEQKYPNMLVTSGFFDSQVQYWEPLKWVAKLRDHWQGDNKLFLHMNMDAGHGGKSGRFRRYRETALVYAFLLDF</sequence>
<dbReference type="InterPro" id="IPR023302">
    <property type="entry name" value="Pept_S9A_N"/>
</dbReference>
<evidence type="ECO:0000256" key="1">
    <source>
        <dbReference type="ARBA" id="ARBA00005228"/>
    </source>
</evidence>
<dbReference type="SUPFAM" id="SSF53474">
    <property type="entry name" value="alpha/beta-Hydrolases"/>
    <property type="match status" value="1"/>
</dbReference>
<name>A0A381ZBI9_9ZZZZ</name>
<dbReference type="PANTHER" id="PTHR11757:SF19">
    <property type="entry name" value="PROLYL ENDOPEPTIDASE-LIKE"/>
    <property type="match status" value="1"/>
</dbReference>
<keyword evidence="4" id="KW-0720">Serine protease</keyword>